<dbReference type="SUPFAM" id="SSF51445">
    <property type="entry name" value="(Trans)glycosidases"/>
    <property type="match status" value="1"/>
</dbReference>
<dbReference type="Proteomes" id="UP001049518">
    <property type="component" value="Chromosome"/>
</dbReference>
<sequence>MAVFGVDYAWGRPGVAALKSAGAKFVCRYLSHDTTGKNLTRDEADELSGAGLWLVVVWESTASRALDGRAAGEADARDAAAQAEALGMPEDRPIYFAVDFDATSGQQPAINAYLDGAASVIGRGRVGLYGGHGPVKRAFDAKKITYGWQTYAWSDGKWDARAQLQQYSNDHDINGVSTDYDRAVKSDYGQWRVGASPEGDDMPDYVSVGIKTAQQLPPGKWTNVNWNVDYSDAEHQHSDGGGPSVLTGSARYALSAALTVGGVPAGTLIQARVVEVEIADTDKFEAGPIQDFVAVGEQTNVLYGLAADTVREDHRVRLQLVQHGQAAATLTSGSAKVFFWR</sequence>
<proteinExistence type="predicted"/>
<reference evidence="2" key="1">
    <citation type="submission" date="2020-07" db="EMBL/GenBank/DDBJ databases">
        <authorList>
            <person name="Tarantini F.S."/>
            <person name="Hong K.W."/>
            <person name="Chan K.G."/>
        </authorList>
    </citation>
    <scope>NUCLEOTIDE SEQUENCE</scope>
    <source>
        <strain evidence="2">32-07</strain>
    </source>
</reference>
<evidence type="ECO:0000313" key="2">
    <source>
        <dbReference type="EMBL" id="QXJ20645.1"/>
    </source>
</evidence>
<name>A0ABX8QPC3_9ACTN</name>
<dbReference type="Gene3D" id="3.20.20.80">
    <property type="entry name" value="Glycosidases"/>
    <property type="match status" value="1"/>
</dbReference>
<dbReference type="InterPro" id="IPR015020">
    <property type="entry name" value="Rv2525c-like_Glyco_Hydro-like"/>
</dbReference>
<dbReference type="EMBL" id="CP059572">
    <property type="protein sequence ID" value="QXJ20645.1"/>
    <property type="molecule type" value="Genomic_DNA"/>
</dbReference>
<keyword evidence="3" id="KW-1185">Reference proteome</keyword>
<feature type="domain" description="Rv2525c-like glycoside hydrolase-like" evidence="1">
    <location>
        <begin position="16"/>
        <end position="175"/>
    </location>
</feature>
<dbReference type="InterPro" id="IPR017853">
    <property type="entry name" value="GH"/>
</dbReference>
<protein>
    <submittedName>
        <fullName evidence="2">DUF1906 domain-containing protein</fullName>
    </submittedName>
</protein>
<gene>
    <name evidence="2" type="ORF">AGRA3207_001395</name>
</gene>
<organism evidence="2 3">
    <name type="scientific">Actinomadura graeca</name>
    <dbReference type="NCBI Taxonomy" id="2750812"/>
    <lineage>
        <taxon>Bacteria</taxon>
        <taxon>Bacillati</taxon>
        <taxon>Actinomycetota</taxon>
        <taxon>Actinomycetes</taxon>
        <taxon>Streptosporangiales</taxon>
        <taxon>Thermomonosporaceae</taxon>
        <taxon>Actinomadura</taxon>
    </lineage>
</organism>
<dbReference type="RefSeq" id="WP_231333733.1">
    <property type="nucleotide sequence ID" value="NZ_CP059572.1"/>
</dbReference>
<accession>A0ABX8QPC3</accession>
<evidence type="ECO:0000313" key="3">
    <source>
        <dbReference type="Proteomes" id="UP001049518"/>
    </source>
</evidence>
<evidence type="ECO:0000259" key="1">
    <source>
        <dbReference type="Pfam" id="PF08924"/>
    </source>
</evidence>
<dbReference type="Pfam" id="PF08924">
    <property type="entry name" value="Rv2525c_GlyHyd-like"/>
    <property type="match status" value="1"/>
</dbReference>